<keyword evidence="1" id="KW-0472">Membrane</keyword>
<dbReference type="Proteomes" id="UP000183461">
    <property type="component" value="Unassembled WGS sequence"/>
</dbReference>
<accession>A0A1K1NEB7</accession>
<feature type="transmembrane region" description="Helical" evidence="1">
    <location>
        <begin position="59"/>
        <end position="81"/>
    </location>
</feature>
<keyword evidence="1" id="KW-0812">Transmembrane</keyword>
<organism evidence="2 3">
    <name type="scientific">Ruminococcus flavefaciens</name>
    <dbReference type="NCBI Taxonomy" id="1265"/>
    <lineage>
        <taxon>Bacteria</taxon>
        <taxon>Bacillati</taxon>
        <taxon>Bacillota</taxon>
        <taxon>Clostridia</taxon>
        <taxon>Eubacteriales</taxon>
        <taxon>Oscillospiraceae</taxon>
        <taxon>Ruminococcus</taxon>
    </lineage>
</organism>
<evidence type="ECO:0000256" key="1">
    <source>
        <dbReference type="SAM" id="Phobius"/>
    </source>
</evidence>
<protein>
    <submittedName>
        <fullName evidence="2">SdpI/YhfL protein family protein</fullName>
    </submittedName>
</protein>
<sequence length="128" mass="14035">MLWFFLILDVILSAAALLGGYYMKFHAPKDSEMKMGVLTESAKKSRDTWEFANKTCGKYWIRAGIAGIVLTTAAVNTAFLASEKTAAIVSLAATVIIVLAMSCSMTTVMMKLRANFDENGKPVEKEEQ</sequence>
<name>A0A1K1NEB7_RUMFL</name>
<dbReference type="Pfam" id="PF13630">
    <property type="entry name" value="SdpI"/>
    <property type="match status" value="1"/>
</dbReference>
<feature type="transmembrane region" description="Helical" evidence="1">
    <location>
        <begin position="6"/>
        <end position="25"/>
    </location>
</feature>
<evidence type="ECO:0000313" key="3">
    <source>
        <dbReference type="Proteomes" id="UP000183461"/>
    </source>
</evidence>
<proteinExistence type="predicted"/>
<keyword evidence="1" id="KW-1133">Transmembrane helix</keyword>
<dbReference type="AlphaFoldDB" id="A0A1K1NEB7"/>
<dbReference type="InterPro" id="IPR025962">
    <property type="entry name" value="SdpI/YhfL"/>
</dbReference>
<evidence type="ECO:0000313" key="2">
    <source>
        <dbReference type="EMBL" id="SFW33679.1"/>
    </source>
</evidence>
<reference evidence="3" key="1">
    <citation type="submission" date="2016-11" db="EMBL/GenBank/DDBJ databases">
        <authorList>
            <person name="Varghese N."/>
            <person name="Submissions S."/>
        </authorList>
    </citation>
    <scope>NUCLEOTIDE SEQUENCE [LARGE SCALE GENOMIC DNA]</scope>
    <source>
        <strain evidence="3">YL228</strain>
    </source>
</reference>
<dbReference type="EMBL" id="FPIP01000004">
    <property type="protein sequence ID" value="SFW33679.1"/>
    <property type="molecule type" value="Genomic_DNA"/>
</dbReference>
<gene>
    <name evidence="2" type="ORF">SAMN02910280_1908</name>
</gene>
<feature type="transmembrane region" description="Helical" evidence="1">
    <location>
        <begin position="87"/>
        <end position="108"/>
    </location>
</feature>